<feature type="compositionally biased region" description="Basic and acidic residues" evidence="1">
    <location>
        <begin position="18"/>
        <end position="52"/>
    </location>
</feature>
<keyword evidence="3" id="KW-1185">Reference proteome</keyword>
<proteinExistence type="predicted"/>
<dbReference type="EMBL" id="NHYE01004959">
    <property type="protein sequence ID" value="PPQ80300.1"/>
    <property type="molecule type" value="Genomic_DNA"/>
</dbReference>
<dbReference type="InParanoid" id="A0A409WP77"/>
<organism evidence="2 3">
    <name type="scientific">Gymnopilus dilepis</name>
    <dbReference type="NCBI Taxonomy" id="231916"/>
    <lineage>
        <taxon>Eukaryota</taxon>
        <taxon>Fungi</taxon>
        <taxon>Dikarya</taxon>
        <taxon>Basidiomycota</taxon>
        <taxon>Agaricomycotina</taxon>
        <taxon>Agaricomycetes</taxon>
        <taxon>Agaricomycetidae</taxon>
        <taxon>Agaricales</taxon>
        <taxon>Agaricineae</taxon>
        <taxon>Hymenogastraceae</taxon>
        <taxon>Gymnopilus</taxon>
    </lineage>
</organism>
<feature type="compositionally biased region" description="Polar residues" evidence="1">
    <location>
        <begin position="164"/>
        <end position="184"/>
    </location>
</feature>
<evidence type="ECO:0000313" key="2">
    <source>
        <dbReference type="EMBL" id="PPQ80300.1"/>
    </source>
</evidence>
<dbReference type="OrthoDB" id="9999611at2759"/>
<sequence length="184" mass="18916">MSSNSGSASQIAGQWHAAKGEVKHGLGRALDSKDLQQEGQAERQAGRQEVHAARGGPQTQSGQGAGIDSSGNDYGSGWSEQHGKQYGQQQYDTGSGNVPGTAQGTGASGARGPDMPLGSDNSSYPGDAPTSGNRPGENAFAPGGVPMGPGPERLQDDQFGQGGNTSAQSRQAEQDMDQWNRNAF</sequence>
<feature type="compositionally biased region" description="Polar residues" evidence="1">
    <location>
        <begin position="86"/>
        <end position="105"/>
    </location>
</feature>
<name>A0A409WP77_9AGAR</name>
<gene>
    <name evidence="2" type="ORF">CVT26_008828</name>
</gene>
<feature type="compositionally biased region" description="Polar residues" evidence="1">
    <location>
        <begin position="1"/>
        <end position="12"/>
    </location>
</feature>
<feature type="region of interest" description="Disordered" evidence="1">
    <location>
        <begin position="1"/>
        <end position="184"/>
    </location>
</feature>
<dbReference type="InterPro" id="IPR036629">
    <property type="entry name" value="YjbJ_sf"/>
</dbReference>
<reference evidence="2 3" key="1">
    <citation type="journal article" date="2018" name="Evol. Lett.">
        <title>Horizontal gene cluster transfer increased hallucinogenic mushroom diversity.</title>
        <authorList>
            <person name="Reynolds H.T."/>
            <person name="Vijayakumar V."/>
            <person name="Gluck-Thaler E."/>
            <person name="Korotkin H.B."/>
            <person name="Matheny P.B."/>
            <person name="Slot J.C."/>
        </authorList>
    </citation>
    <scope>NUCLEOTIDE SEQUENCE [LARGE SCALE GENOMIC DNA]</scope>
    <source>
        <strain evidence="2 3">SRW20</strain>
    </source>
</reference>
<protein>
    <recommendedName>
        <fullName evidence="4">CsbD-like domain-containing protein</fullName>
    </recommendedName>
</protein>
<evidence type="ECO:0000313" key="3">
    <source>
        <dbReference type="Proteomes" id="UP000284706"/>
    </source>
</evidence>
<comment type="caution">
    <text evidence="2">The sequence shown here is derived from an EMBL/GenBank/DDBJ whole genome shotgun (WGS) entry which is preliminary data.</text>
</comment>
<dbReference type="AlphaFoldDB" id="A0A409WP77"/>
<evidence type="ECO:0000256" key="1">
    <source>
        <dbReference type="SAM" id="MobiDB-lite"/>
    </source>
</evidence>
<evidence type="ECO:0008006" key="4">
    <source>
        <dbReference type="Google" id="ProtNLM"/>
    </source>
</evidence>
<accession>A0A409WP77</accession>
<dbReference type="SUPFAM" id="SSF69047">
    <property type="entry name" value="Hypothetical protein YjbJ"/>
    <property type="match status" value="1"/>
</dbReference>
<dbReference type="Proteomes" id="UP000284706">
    <property type="component" value="Unassembled WGS sequence"/>
</dbReference>